<comment type="caution">
    <text evidence="2">The sequence shown here is derived from an EMBL/GenBank/DDBJ whole genome shotgun (WGS) entry which is preliminary data.</text>
</comment>
<name>A0A6A1TPD2_NEOGA</name>
<protein>
    <submittedName>
        <fullName evidence="2">Uncharacterized protein</fullName>
    </submittedName>
</protein>
<dbReference type="EMBL" id="VZUL01000002">
    <property type="protein sequence ID" value="KAB1085845.1"/>
    <property type="molecule type" value="Genomic_DNA"/>
</dbReference>
<evidence type="ECO:0000256" key="1">
    <source>
        <dbReference type="SAM" id="MobiDB-lite"/>
    </source>
</evidence>
<gene>
    <name evidence="2" type="ORF">F4V91_04995</name>
</gene>
<feature type="region of interest" description="Disordered" evidence="1">
    <location>
        <begin position="55"/>
        <end position="92"/>
    </location>
</feature>
<evidence type="ECO:0000313" key="2">
    <source>
        <dbReference type="EMBL" id="KAB1085845.1"/>
    </source>
</evidence>
<dbReference type="AlphaFoldDB" id="A0A6A1TPD2"/>
<proteinExistence type="predicted"/>
<evidence type="ECO:0000313" key="3">
    <source>
        <dbReference type="Proteomes" id="UP000386575"/>
    </source>
</evidence>
<feature type="compositionally biased region" description="Basic and acidic residues" evidence="1">
    <location>
        <begin position="82"/>
        <end position="92"/>
    </location>
</feature>
<organism evidence="2 3">
    <name type="scientific">Neorhizobium galegae</name>
    <name type="common">Rhizobium galegae</name>
    <dbReference type="NCBI Taxonomy" id="399"/>
    <lineage>
        <taxon>Bacteria</taxon>
        <taxon>Pseudomonadati</taxon>
        <taxon>Pseudomonadota</taxon>
        <taxon>Alphaproteobacteria</taxon>
        <taxon>Hyphomicrobiales</taxon>
        <taxon>Rhizobiaceae</taxon>
        <taxon>Rhizobium/Agrobacterium group</taxon>
        <taxon>Neorhizobium</taxon>
    </lineage>
</organism>
<sequence length="92" mass="10802">MFLNWVRLWKQLNKEKSGRCRKGRRDPLADPLEGAEWHGLLWAVPLLSRLTNGNHKRRERRALRPRDYQPVSGWSRSSAGSRDAEIRHRSAC</sequence>
<accession>A0A6A1TPD2</accession>
<dbReference type="Proteomes" id="UP000386575">
    <property type="component" value="Unassembled WGS sequence"/>
</dbReference>
<reference evidence="2 3" key="1">
    <citation type="submission" date="2019-09" db="EMBL/GenBank/DDBJ databases">
        <title>Genome sequencing of Ng87 strain.</title>
        <authorList>
            <person name="Karasev E.S."/>
            <person name="Andronov E."/>
        </authorList>
    </citation>
    <scope>NUCLEOTIDE SEQUENCE [LARGE SCALE GENOMIC DNA]</scope>
    <source>
        <strain evidence="2 3">Ng87</strain>
    </source>
</reference>